<feature type="region of interest" description="Disordered" evidence="1">
    <location>
        <begin position="1"/>
        <end position="118"/>
    </location>
</feature>
<evidence type="ECO:0000313" key="3">
    <source>
        <dbReference type="EMBL" id="BAO44736.1"/>
    </source>
</evidence>
<protein>
    <submittedName>
        <fullName evidence="3">Uncharacterized protein</fullName>
    </submittedName>
</protein>
<dbReference type="Proteomes" id="UP000031631">
    <property type="component" value="Chromosome"/>
</dbReference>
<dbReference type="KEGG" id="tbn:TBH_C1820"/>
<reference evidence="3 4" key="1">
    <citation type="journal article" date="2014" name="PLoS ONE">
        <title>Physiological and genomic features of a novel sulfur-oxidizing gammaproteobacterium belonging to a previously uncultivated symbiotic lineage isolated from a hydrothermal vent.</title>
        <authorList>
            <person name="Nunoura T."/>
            <person name="Takaki Y."/>
            <person name="Kazama H."/>
            <person name="Kakuta J."/>
            <person name="Shimamura S."/>
            <person name="Makita H."/>
            <person name="Hirai M."/>
            <person name="Miyazaki M."/>
            <person name="Takai K."/>
        </authorList>
    </citation>
    <scope>NUCLEOTIDE SEQUENCE [LARGE SCALE GENOMIC DNA]</scope>
    <source>
        <strain evidence="3 4">Hiromi1</strain>
    </source>
</reference>
<organism evidence="3 4">
    <name type="scientific">Thiolapillus brandeum</name>
    <dbReference type="NCBI Taxonomy" id="1076588"/>
    <lineage>
        <taxon>Bacteria</taxon>
        <taxon>Pseudomonadati</taxon>
        <taxon>Pseudomonadota</taxon>
        <taxon>Gammaproteobacteria</taxon>
        <taxon>Chromatiales</taxon>
        <taxon>Sedimenticolaceae</taxon>
        <taxon>Thiolapillus</taxon>
    </lineage>
</organism>
<keyword evidence="4" id="KW-1185">Reference proteome</keyword>
<proteinExistence type="predicted"/>
<feature type="compositionally biased region" description="Basic and acidic residues" evidence="1">
    <location>
        <begin position="104"/>
        <end position="118"/>
    </location>
</feature>
<keyword evidence="2" id="KW-0472">Membrane</keyword>
<sequence>MADEEKEKTATKETKKKVAKKKTAKKSVKKKAAKKKAAVKKTAVAKKKVARKPSAKAGQPKTDPAKSVTAKTDKSKDGPATQAKDEPVRETRPGESQVQASPAPDRKEFTPQHSKTDSDTSATWWLNLALALVLAAIAALMYVMMQFGELKGMDMDRIWSYFSPSSATPVAEQPAAPAEAPAGKVVVIEEEIIVTSPSAAQPQPLPEEQVRQLWDALLLAPEKP</sequence>
<gene>
    <name evidence="3" type="ORF">TBH_C1820</name>
</gene>
<name>A0A7U6JHW4_9GAMM</name>
<keyword evidence="2" id="KW-0812">Transmembrane</keyword>
<evidence type="ECO:0000313" key="4">
    <source>
        <dbReference type="Proteomes" id="UP000031631"/>
    </source>
</evidence>
<keyword evidence="2" id="KW-1133">Transmembrane helix</keyword>
<dbReference type="AlphaFoldDB" id="A0A7U6JHW4"/>
<feature type="compositionally biased region" description="Basic and acidic residues" evidence="1">
    <location>
        <begin position="71"/>
        <end position="93"/>
    </location>
</feature>
<dbReference type="EMBL" id="AP012273">
    <property type="protein sequence ID" value="BAO44736.1"/>
    <property type="molecule type" value="Genomic_DNA"/>
</dbReference>
<feature type="compositionally biased region" description="Basic residues" evidence="1">
    <location>
        <begin position="14"/>
        <end position="54"/>
    </location>
</feature>
<evidence type="ECO:0000256" key="2">
    <source>
        <dbReference type="SAM" id="Phobius"/>
    </source>
</evidence>
<dbReference type="RefSeq" id="WP_041067864.1">
    <property type="nucleotide sequence ID" value="NZ_AP012273.1"/>
</dbReference>
<evidence type="ECO:0000256" key="1">
    <source>
        <dbReference type="SAM" id="MobiDB-lite"/>
    </source>
</evidence>
<feature type="transmembrane region" description="Helical" evidence="2">
    <location>
        <begin position="124"/>
        <end position="145"/>
    </location>
</feature>
<accession>A0A7U6JHW4</accession>
<feature type="compositionally biased region" description="Basic and acidic residues" evidence="1">
    <location>
        <begin position="1"/>
        <end position="13"/>
    </location>
</feature>